<dbReference type="PANTHER" id="PTHR30525:SF0">
    <property type="entry name" value="1-DEOXY-D-XYLULOSE 5-PHOSPHATE REDUCTOISOMERASE, CHLOROPLASTIC"/>
    <property type="match status" value="1"/>
</dbReference>
<dbReference type="GO" id="GO:0030145">
    <property type="term" value="F:manganese ion binding"/>
    <property type="evidence" value="ECO:0007669"/>
    <property type="project" value="TreeGrafter"/>
</dbReference>
<proteinExistence type="predicted"/>
<dbReference type="SUPFAM" id="SSF51735">
    <property type="entry name" value="NAD(P)-binding Rossmann-fold domains"/>
    <property type="match status" value="1"/>
</dbReference>
<dbReference type="InterPro" id="IPR013512">
    <property type="entry name" value="DXP_reductoisomerase_N"/>
</dbReference>
<comment type="caution">
    <text evidence="2">The sequence shown here is derived from an EMBL/GenBank/DDBJ whole genome shotgun (WGS) entry which is preliminary data.</text>
</comment>
<accession>A0AA43RJD2</accession>
<dbReference type="AlphaFoldDB" id="A0AA43RJD2"/>
<dbReference type="PANTHER" id="PTHR30525">
    <property type="entry name" value="1-DEOXY-D-XYLULOSE 5-PHOSPHATE REDUCTOISOMERASE"/>
    <property type="match status" value="1"/>
</dbReference>
<protein>
    <recommendedName>
        <fullName evidence="1">1-deoxy-D-xylulose 5-phosphate reductoisomerase N-terminal domain-containing protein</fullName>
    </recommendedName>
</protein>
<dbReference type="GO" id="GO:0051484">
    <property type="term" value="P:isopentenyl diphosphate biosynthetic process, methylerythritol 4-phosphate pathway involved in terpenoid biosynthetic process"/>
    <property type="evidence" value="ECO:0007669"/>
    <property type="project" value="TreeGrafter"/>
</dbReference>
<name>A0AA43RJD2_9ACTN</name>
<keyword evidence="3" id="KW-1185">Reference proteome</keyword>
<evidence type="ECO:0000313" key="3">
    <source>
        <dbReference type="Proteomes" id="UP001168575"/>
    </source>
</evidence>
<dbReference type="InterPro" id="IPR036291">
    <property type="entry name" value="NAD(P)-bd_dom_sf"/>
</dbReference>
<reference evidence="2" key="1">
    <citation type="submission" date="2023-07" db="EMBL/GenBank/DDBJ databases">
        <title>Between Cages and Wild: Unraveling the Impact of Captivity on Animal Microbiomes and Antimicrobial Resistance.</title>
        <authorList>
            <person name="Schmartz G.P."/>
            <person name="Rehner J."/>
            <person name="Schuff M.J."/>
            <person name="Becker S.L."/>
            <person name="Kravczyk M."/>
            <person name="Gurevich A."/>
            <person name="Francke R."/>
            <person name="Mueller R."/>
            <person name="Keller V."/>
            <person name="Keller A."/>
        </authorList>
    </citation>
    <scope>NUCLEOTIDE SEQUENCE</scope>
    <source>
        <strain evidence="2">S12M_St_49</strain>
    </source>
</reference>
<dbReference type="Gene3D" id="3.40.50.720">
    <property type="entry name" value="NAD(P)-binding Rossmann-like Domain"/>
    <property type="match status" value="1"/>
</dbReference>
<dbReference type="InterPro" id="IPR003821">
    <property type="entry name" value="DXP_reductoisomerase"/>
</dbReference>
<feature type="domain" description="1-deoxy-D-xylulose 5-phosphate reductoisomerase N-terminal" evidence="1">
    <location>
        <begin position="8"/>
        <end position="78"/>
    </location>
</feature>
<sequence length="80" mass="8603">MSDGRRKITVLGSTGSIGVSTLDVISRHQDRYQVYALTANSRVSELQRQCEKFQPAAAVVGTAAAAAVLERNLRAKGVRT</sequence>
<evidence type="ECO:0000259" key="1">
    <source>
        <dbReference type="Pfam" id="PF02670"/>
    </source>
</evidence>
<dbReference type="Proteomes" id="UP001168575">
    <property type="component" value="Unassembled WGS sequence"/>
</dbReference>
<dbReference type="Pfam" id="PF02670">
    <property type="entry name" value="DXP_reductoisom"/>
    <property type="match status" value="1"/>
</dbReference>
<organism evidence="2 3">
    <name type="scientific">Phoenicibacter congonensis</name>
    <dbReference type="NCBI Taxonomy" id="1944646"/>
    <lineage>
        <taxon>Bacteria</taxon>
        <taxon>Bacillati</taxon>
        <taxon>Actinomycetota</taxon>
        <taxon>Coriobacteriia</taxon>
        <taxon>Eggerthellales</taxon>
        <taxon>Eggerthellaceae</taxon>
        <taxon>Phoenicibacter</taxon>
    </lineage>
</organism>
<feature type="non-terminal residue" evidence="2">
    <location>
        <position position="80"/>
    </location>
</feature>
<dbReference type="GO" id="GO:0030604">
    <property type="term" value="F:1-deoxy-D-xylulose-5-phosphate reductoisomerase activity"/>
    <property type="evidence" value="ECO:0007669"/>
    <property type="project" value="InterPro"/>
</dbReference>
<evidence type="ECO:0000313" key="2">
    <source>
        <dbReference type="EMBL" id="MDO4842889.1"/>
    </source>
</evidence>
<dbReference type="EMBL" id="JAUMVS010000357">
    <property type="protein sequence ID" value="MDO4842889.1"/>
    <property type="molecule type" value="Genomic_DNA"/>
</dbReference>
<gene>
    <name evidence="2" type="ORF">Q3982_09460</name>
</gene>
<dbReference type="GO" id="GO:0070402">
    <property type="term" value="F:NADPH binding"/>
    <property type="evidence" value="ECO:0007669"/>
    <property type="project" value="InterPro"/>
</dbReference>